<sequence length="187" mass="21149">MERTSSTISRNDYDGLPSGGREFDRLAYERRTSHLVNVDHIASMLESVAQGCDVAICTSFALYDIQEKALDASASRLSEDERERLIRHMKRAAPTVISLVKTFNPAAETRFVTSCTVAASTLIALWAEDDDPRKIHGKEMCRDINERVRWLRSVCHSISLQTSITKRAHSRRERVISNIKTKVGVDR</sequence>
<gene>
    <name evidence="1" type="ordered locus">Rleg2_4159</name>
</gene>
<dbReference type="AlphaFoldDB" id="A0ABF7QTL6"/>
<accession>A0ABF7QTL6</accession>
<name>A0ABF7QTL6_RHILW</name>
<organism evidence="1 2">
    <name type="scientific">Rhizobium leguminosarum bv. trifolii (strain WSM2304)</name>
    <dbReference type="NCBI Taxonomy" id="395492"/>
    <lineage>
        <taxon>Bacteria</taxon>
        <taxon>Pseudomonadati</taxon>
        <taxon>Pseudomonadota</taxon>
        <taxon>Alphaproteobacteria</taxon>
        <taxon>Hyphomicrobiales</taxon>
        <taxon>Rhizobiaceae</taxon>
        <taxon>Rhizobium/Agrobacterium group</taxon>
        <taxon>Rhizobium</taxon>
    </lineage>
</organism>
<keyword evidence="2" id="KW-1185">Reference proteome</keyword>
<reference evidence="1 2" key="1">
    <citation type="journal article" date="2010" name="Stand. Genomic Sci.">
        <title>Complete genome sequence of Rhizobium leguminosarum bv trifolii strain WSM2304, an effective microsymbiont of the South American clover Trifolium polymorphum.</title>
        <authorList>
            <person name="Reeve W."/>
            <person name="O'Hara G."/>
            <person name="Chain P."/>
            <person name="Ardley J."/>
            <person name="Brau L."/>
            <person name="Nandesena K."/>
            <person name="Tiwari R."/>
            <person name="Malfatti S."/>
            <person name="Kiss H."/>
            <person name="Lapidus A."/>
            <person name="Copeland A."/>
            <person name="Nolan M."/>
            <person name="Land M."/>
            <person name="Ivanova N."/>
            <person name="Mavromatis K."/>
            <person name="Markowitz V."/>
            <person name="Kyrpides N."/>
            <person name="Melino V."/>
            <person name="Denton M."/>
            <person name="Yates R."/>
            <person name="Howieson J."/>
        </authorList>
    </citation>
    <scope>NUCLEOTIDE SEQUENCE [LARGE SCALE GENOMIC DNA]</scope>
    <source>
        <strain evidence="1 2">WSM2304</strain>
    </source>
</reference>
<dbReference type="RefSeq" id="WP_012559554.1">
    <property type="nucleotide sequence ID" value="NC_011369.1"/>
</dbReference>
<proteinExistence type="predicted"/>
<evidence type="ECO:0000313" key="1">
    <source>
        <dbReference type="EMBL" id="ACI57421.1"/>
    </source>
</evidence>
<dbReference type="KEGG" id="rlt:Rleg2_4159"/>
<protein>
    <submittedName>
        <fullName evidence="1">Uncharacterized protein</fullName>
    </submittedName>
</protein>
<evidence type="ECO:0000313" key="2">
    <source>
        <dbReference type="Proteomes" id="UP000008330"/>
    </source>
</evidence>
<dbReference type="Proteomes" id="UP000008330">
    <property type="component" value="Chromosome"/>
</dbReference>
<dbReference type="EMBL" id="CP001191">
    <property type="protein sequence ID" value="ACI57421.1"/>
    <property type="molecule type" value="Genomic_DNA"/>
</dbReference>